<evidence type="ECO:0000256" key="1">
    <source>
        <dbReference type="SAM" id="MobiDB-lite"/>
    </source>
</evidence>
<dbReference type="PANTHER" id="PTHR36934">
    <property type="entry name" value="BLR0278 PROTEIN"/>
    <property type="match status" value="1"/>
</dbReference>
<proteinExistence type="predicted"/>
<protein>
    <submittedName>
        <fullName evidence="3">Predicted thioesterase</fullName>
    </submittedName>
</protein>
<dbReference type="Proteomes" id="UP000198403">
    <property type="component" value="Unassembled WGS sequence"/>
</dbReference>
<gene>
    <name evidence="3" type="ORF">SAMN06272737_101146</name>
</gene>
<dbReference type="OrthoDB" id="6902891at2"/>
<organism evidence="3 4">
    <name type="scientific">Blastococcus mobilis</name>
    <dbReference type="NCBI Taxonomy" id="1938746"/>
    <lineage>
        <taxon>Bacteria</taxon>
        <taxon>Bacillati</taxon>
        <taxon>Actinomycetota</taxon>
        <taxon>Actinomycetes</taxon>
        <taxon>Geodermatophilales</taxon>
        <taxon>Geodermatophilaceae</taxon>
        <taxon>Blastococcus</taxon>
    </lineage>
</organism>
<dbReference type="EMBL" id="FZNO01000001">
    <property type="protein sequence ID" value="SNR23695.1"/>
    <property type="molecule type" value="Genomic_DNA"/>
</dbReference>
<evidence type="ECO:0000313" key="4">
    <source>
        <dbReference type="Proteomes" id="UP000198403"/>
    </source>
</evidence>
<evidence type="ECO:0000259" key="2">
    <source>
        <dbReference type="Pfam" id="PF22636"/>
    </source>
</evidence>
<dbReference type="PANTHER" id="PTHR36934:SF1">
    <property type="entry name" value="THIOESTERASE DOMAIN-CONTAINING PROTEIN"/>
    <property type="match status" value="1"/>
</dbReference>
<name>A0A238UNP5_9ACTN</name>
<dbReference type="InterPro" id="IPR029069">
    <property type="entry name" value="HotDog_dom_sf"/>
</dbReference>
<dbReference type="InterPro" id="IPR025540">
    <property type="entry name" value="FlK"/>
</dbReference>
<evidence type="ECO:0000313" key="3">
    <source>
        <dbReference type="EMBL" id="SNR23695.1"/>
    </source>
</evidence>
<dbReference type="InterPro" id="IPR054485">
    <property type="entry name" value="FlK-like_dom"/>
</dbReference>
<reference evidence="3 4" key="1">
    <citation type="submission" date="2017-06" db="EMBL/GenBank/DDBJ databases">
        <authorList>
            <person name="Kim H.J."/>
            <person name="Triplett B.A."/>
        </authorList>
    </citation>
    <scope>NUCLEOTIDE SEQUENCE [LARGE SCALE GENOMIC DNA]</scope>
    <source>
        <strain evidence="3 4">DSM 44272</strain>
    </source>
</reference>
<dbReference type="AlphaFoldDB" id="A0A238UNP5"/>
<keyword evidence="4" id="KW-1185">Reference proteome</keyword>
<accession>A0A238UNP5</accession>
<feature type="region of interest" description="Disordered" evidence="1">
    <location>
        <begin position="129"/>
        <end position="150"/>
    </location>
</feature>
<dbReference type="Gene3D" id="3.10.129.10">
    <property type="entry name" value="Hotdog Thioesterase"/>
    <property type="match status" value="1"/>
</dbReference>
<dbReference type="Pfam" id="PF22636">
    <property type="entry name" value="FlK"/>
    <property type="match status" value="1"/>
</dbReference>
<sequence length="150" mass="16155">MLPIPVGTTAVLDVVVRPDHTVDFDEMGNVHPVYATYTMAKHFEEAGRKLLVPHLEPGEAGIGTSVSVEHLAPSWVGDTLRVTARCVEVRDGRLTCECRATDSYGRDLGRGATVQLVRPAALIEARLSEEARRSRRGASDAGGLPVPGRD</sequence>
<dbReference type="SUPFAM" id="SSF54637">
    <property type="entry name" value="Thioesterase/thiol ester dehydrase-isomerase"/>
    <property type="match status" value="1"/>
</dbReference>
<feature type="domain" description="Fluoroacetyl-CoA-specific thioesterase-like" evidence="2">
    <location>
        <begin position="16"/>
        <end position="117"/>
    </location>
</feature>
<dbReference type="RefSeq" id="WP_089334659.1">
    <property type="nucleotide sequence ID" value="NZ_FZNO01000001.1"/>
</dbReference>